<keyword evidence="2" id="KW-1185">Reference proteome</keyword>
<evidence type="ECO:0000313" key="2">
    <source>
        <dbReference type="Proteomes" id="UP001525890"/>
    </source>
</evidence>
<comment type="caution">
    <text evidence="1">The sequence shown here is derived from an EMBL/GenBank/DDBJ whole genome shotgun (WGS) entry which is preliminary data.</text>
</comment>
<organism evidence="1 2">
    <name type="scientific">Laspinema palackyanum D2a</name>
    <dbReference type="NCBI Taxonomy" id="2953684"/>
    <lineage>
        <taxon>Bacteria</taxon>
        <taxon>Bacillati</taxon>
        <taxon>Cyanobacteriota</taxon>
        <taxon>Cyanophyceae</taxon>
        <taxon>Oscillatoriophycideae</taxon>
        <taxon>Oscillatoriales</taxon>
        <taxon>Laspinemataceae</taxon>
        <taxon>Laspinema</taxon>
        <taxon>Laspinema palackyanum</taxon>
    </lineage>
</organism>
<evidence type="ECO:0000313" key="1">
    <source>
        <dbReference type="EMBL" id="MCT7970429.1"/>
    </source>
</evidence>
<name>A0ABT2N095_9CYAN</name>
<accession>A0ABT2N095</accession>
<sequence length="352" mass="40443">MNSEDRERLKACHDEIAQILYRNSPPESLENLENIEEHLRQQWLEVMGPDIAFFFIKAATGTEKGRKRTLNSCIGRLKITEYQATKLKVKKSTRLSPLLEKCSLRMAAVLSFEKAAIEVRVQTGMKIGHSALQRLVNRKEWSEPIAELSVKETSVDGGKVRVRGQQGEGSQWLDYKAVRLHSSFYSAYFQENESLISFVNSQPLSPLLTCLGDGHDGIWNLISEFNPQGRRREILDWFHLMENLHKVGGSNKRLEQARKFLWKGQVDETVKLFESARRRQAANFCNYLTKHRNRIVNYQLLSEENICSIGSGAVESTVKQIDRRLKISGAQWALKNISQMLKLRCAYLNEML</sequence>
<dbReference type="EMBL" id="JAMXFF010000112">
    <property type="protein sequence ID" value="MCT7970429.1"/>
    <property type="molecule type" value="Genomic_DNA"/>
</dbReference>
<dbReference type="RefSeq" id="WP_368009841.1">
    <property type="nucleotide sequence ID" value="NZ_JAMXFF010000112.1"/>
</dbReference>
<gene>
    <name evidence="1" type="ORF">NG799_29385</name>
</gene>
<proteinExistence type="predicted"/>
<protein>
    <submittedName>
        <fullName evidence="1">ISKra4 family transposase</fullName>
    </submittedName>
</protein>
<dbReference type="Proteomes" id="UP001525890">
    <property type="component" value="Unassembled WGS sequence"/>
</dbReference>
<dbReference type="NCBIfam" id="NF033572">
    <property type="entry name" value="transpos_ISKra4"/>
    <property type="match status" value="1"/>
</dbReference>
<reference evidence="1 2" key="1">
    <citation type="journal article" date="2022" name="Front. Microbiol.">
        <title>High genomic differentiation and limited gene flow indicate recent cryptic speciation within the genus Laspinema (cyanobacteria).</title>
        <authorList>
            <person name="Stanojkovic A."/>
            <person name="Skoupy S."/>
            <person name="Skaloud P."/>
            <person name="Dvorak P."/>
        </authorList>
    </citation>
    <scope>NUCLEOTIDE SEQUENCE [LARGE SCALE GENOMIC DNA]</scope>
    <source>
        <strain evidence="1 2">D2a</strain>
    </source>
</reference>